<evidence type="ECO:0000313" key="2">
    <source>
        <dbReference type="EMBL" id="KAH3789092.1"/>
    </source>
</evidence>
<sequence length="884" mass="100538">MSASTAERLKTPLLFPCAAGVKMPQIGSEDSDLKLGQKTSRYAPDAIVFRTTDDSKDPINKEYLKKVSFDLNFEEEVVKERCFHALPYDEKYMYEAFDVGDLVKLPIKTKFPVGRHNARGGDNRHMPCYLTKSTKSHLKPLRRKITERAQQMHIEALKREQLREIQQRIIEKHRALERGEPIAEDTIKESLEEEQEPREGGFFLTETKPSKTSRVELDKADKPSKTAEDKAKDKKSLSVPRPSIGRSSASKSHSRTAAEIQAEDEDKKEKKKSQGNNWDAYVISLLSMNTANHLVYEKTAPGTAMREKLENMVKEWYGVPEHTDLIREEISDSEEEEEKAKIPKKKWRKKETTLLQRVYNLEEDEPRAVDPYSDDNKAPFYRQPAGLRRAKKHEVKEELGAINTTAANIEVKTLKPPPPPTLRDFLNPNVGKCIIETDNMFQQEQLTGTQQVYQAFADQEKIVMENDNKYKKDLQPGFPKPPETWFPATDAEKESSAVGMKKTRKHIRGHRRWKNLPESIDDTAEILRVQAPGTEPQKSSDPRYRKTAKNNASLIQIIDEWRSKWHLAGQYVDSTPDDLIRDMADIQPHVRLKAIVICAKAADYKPPEDHGIQLNFMEKESAVDLPEKLFVALECLLEDPVEKVKTAAAITLYSLNRPCKMAEDILNTAMGSENPVDRWAAAQCLAHYGVCDSDVISEILRQVMTTEDTIKHERGISMLGNLSISSNLVHSMVAEQLNSSSWRHKIIACKILPTLRGDINKDITNKLSDLMWNDWQVDVRRAAAQCLGKTGHGRDVHDELRVKLLEGDERTKLDALNKIGQLGIMTAKLLPAFLQCFTDQYIAIRSEACITSGNLIIKDEEVIAKLIHLATFDTIWKIKALAFQ</sequence>
<name>A0A9D4F453_DREPO</name>
<keyword evidence="3" id="KW-1185">Reference proteome</keyword>
<dbReference type="Proteomes" id="UP000828390">
    <property type="component" value="Unassembled WGS sequence"/>
</dbReference>
<dbReference type="AlphaFoldDB" id="A0A9D4F453"/>
<dbReference type="InterPro" id="IPR016024">
    <property type="entry name" value="ARM-type_fold"/>
</dbReference>
<gene>
    <name evidence="2" type="ORF">DPMN_167261</name>
</gene>
<evidence type="ECO:0000313" key="3">
    <source>
        <dbReference type="Proteomes" id="UP000828390"/>
    </source>
</evidence>
<organism evidence="2 3">
    <name type="scientific">Dreissena polymorpha</name>
    <name type="common">Zebra mussel</name>
    <name type="synonym">Mytilus polymorpha</name>
    <dbReference type="NCBI Taxonomy" id="45954"/>
    <lineage>
        <taxon>Eukaryota</taxon>
        <taxon>Metazoa</taxon>
        <taxon>Spiralia</taxon>
        <taxon>Lophotrochozoa</taxon>
        <taxon>Mollusca</taxon>
        <taxon>Bivalvia</taxon>
        <taxon>Autobranchia</taxon>
        <taxon>Heteroconchia</taxon>
        <taxon>Euheterodonta</taxon>
        <taxon>Imparidentia</taxon>
        <taxon>Neoheterodontei</taxon>
        <taxon>Myida</taxon>
        <taxon>Dreissenoidea</taxon>
        <taxon>Dreissenidae</taxon>
        <taxon>Dreissena</taxon>
    </lineage>
</organism>
<protein>
    <recommendedName>
        <fullName evidence="4">HEAT repeat-containing protein 4</fullName>
    </recommendedName>
</protein>
<evidence type="ECO:0008006" key="4">
    <source>
        <dbReference type="Google" id="ProtNLM"/>
    </source>
</evidence>
<dbReference type="Gene3D" id="1.25.10.10">
    <property type="entry name" value="Leucine-rich Repeat Variant"/>
    <property type="match status" value="2"/>
</dbReference>
<accession>A0A9D4F453</accession>
<dbReference type="PANTHER" id="PTHR12697">
    <property type="entry name" value="PBS LYASE HEAT-LIKE PROTEIN"/>
    <property type="match status" value="1"/>
</dbReference>
<dbReference type="GO" id="GO:0019135">
    <property type="term" value="F:deoxyhypusine monooxygenase activity"/>
    <property type="evidence" value="ECO:0007669"/>
    <property type="project" value="TreeGrafter"/>
</dbReference>
<comment type="caution">
    <text evidence="2">The sequence shown here is derived from an EMBL/GenBank/DDBJ whole genome shotgun (WGS) entry which is preliminary data.</text>
</comment>
<reference evidence="2" key="1">
    <citation type="journal article" date="2019" name="bioRxiv">
        <title>The Genome of the Zebra Mussel, Dreissena polymorpha: A Resource for Invasive Species Research.</title>
        <authorList>
            <person name="McCartney M.A."/>
            <person name="Auch B."/>
            <person name="Kono T."/>
            <person name="Mallez S."/>
            <person name="Zhang Y."/>
            <person name="Obille A."/>
            <person name="Becker A."/>
            <person name="Abrahante J.E."/>
            <person name="Garbe J."/>
            <person name="Badalamenti J.P."/>
            <person name="Herman A."/>
            <person name="Mangelson H."/>
            <person name="Liachko I."/>
            <person name="Sullivan S."/>
            <person name="Sone E.D."/>
            <person name="Koren S."/>
            <person name="Silverstein K.A.T."/>
            <person name="Beckman K.B."/>
            <person name="Gohl D.M."/>
        </authorList>
    </citation>
    <scope>NUCLEOTIDE SEQUENCE</scope>
    <source>
        <strain evidence="2">Duluth1</strain>
        <tissue evidence="2">Whole animal</tissue>
    </source>
</reference>
<reference evidence="2" key="2">
    <citation type="submission" date="2020-11" db="EMBL/GenBank/DDBJ databases">
        <authorList>
            <person name="McCartney M.A."/>
            <person name="Auch B."/>
            <person name="Kono T."/>
            <person name="Mallez S."/>
            <person name="Becker A."/>
            <person name="Gohl D.M."/>
            <person name="Silverstein K.A.T."/>
            <person name="Koren S."/>
            <person name="Bechman K.B."/>
            <person name="Herman A."/>
            <person name="Abrahante J.E."/>
            <person name="Garbe J."/>
        </authorList>
    </citation>
    <scope>NUCLEOTIDE SEQUENCE</scope>
    <source>
        <strain evidence="2">Duluth1</strain>
        <tissue evidence="2">Whole animal</tissue>
    </source>
</reference>
<feature type="region of interest" description="Disordered" evidence="1">
    <location>
        <begin position="176"/>
        <end position="274"/>
    </location>
</feature>
<feature type="non-terminal residue" evidence="2">
    <location>
        <position position="1"/>
    </location>
</feature>
<feature type="compositionally biased region" description="Basic and acidic residues" evidence="1">
    <location>
        <begin position="213"/>
        <end position="236"/>
    </location>
</feature>
<dbReference type="PANTHER" id="PTHR12697:SF20">
    <property type="entry name" value="HEAT REPEAT-CONTAINING PROTEIN 4"/>
    <property type="match status" value="1"/>
</dbReference>
<evidence type="ECO:0000256" key="1">
    <source>
        <dbReference type="SAM" id="MobiDB-lite"/>
    </source>
</evidence>
<dbReference type="SUPFAM" id="SSF48371">
    <property type="entry name" value="ARM repeat"/>
    <property type="match status" value="1"/>
</dbReference>
<dbReference type="EMBL" id="JAIWYP010000008">
    <property type="protein sequence ID" value="KAH3789092.1"/>
    <property type="molecule type" value="Genomic_DNA"/>
</dbReference>
<dbReference type="InterPro" id="IPR011989">
    <property type="entry name" value="ARM-like"/>
</dbReference>
<proteinExistence type="predicted"/>
<feature type="compositionally biased region" description="Basic and acidic residues" evidence="1">
    <location>
        <begin position="176"/>
        <end position="190"/>
    </location>
</feature>